<evidence type="ECO:0000256" key="1">
    <source>
        <dbReference type="ARBA" id="ARBA00004429"/>
    </source>
</evidence>
<dbReference type="PROSITE" id="PS50928">
    <property type="entry name" value="ABC_TM1"/>
    <property type="match status" value="1"/>
</dbReference>
<evidence type="ECO:0000256" key="6">
    <source>
        <dbReference type="ARBA" id="ARBA00022989"/>
    </source>
</evidence>
<feature type="transmembrane region" description="Helical" evidence="8">
    <location>
        <begin position="185"/>
        <end position="207"/>
    </location>
</feature>
<name>A0A0T5PC63_9RHOB</name>
<sequence>MLQGNATDTQITHLQRLWLYVLCGLILIYLVFPIFIVVPLSFSDSRFLRFPPKELSLRWYTNFITSPEWREAIWVSMRAAVYTTLLATPVGVAAAWGLARSRLPAARLLVLAVISPLIVPVIITAIGLFYLYARLNLVHTMTGIVLAHTCLAIPFVFVTVSSALSNFDIGYERAARSLGASQLRAFMTVTLPQIAPAVMSGGLFAFFTSLDEVVISSIISGGENTTLTKKMFSGLRDELDPTIAAVSSFLIGVSLVILLLAVMMSKGRNDD</sequence>
<dbReference type="GO" id="GO:0055085">
    <property type="term" value="P:transmembrane transport"/>
    <property type="evidence" value="ECO:0007669"/>
    <property type="project" value="InterPro"/>
</dbReference>
<evidence type="ECO:0000256" key="5">
    <source>
        <dbReference type="ARBA" id="ARBA00022692"/>
    </source>
</evidence>
<feature type="transmembrane region" description="Helical" evidence="8">
    <location>
        <begin position="79"/>
        <end position="99"/>
    </location>
</feature>
<reference evidence="10 12" key="1">
    <citation type="submission" date="2015-04" db="EMBL/GenBank/DDBJ databases">
        <title>The draft genome sequence of Roseovarius indicus B108T.</title>
        <authorList>
            <person name="Li G."/>
            <person name="Lai Q."/>
            <person name="Shao Z."/>
            <person name="Yan P."/>
        </authorList>
    </citation>
    <scope>NUCLEOTIDE SEQUENCE [LARGE SCALE GENOMIC DNA]</scope>
    <source>
        <strain evidence="10 12">B108</strain>
    </source>
</reference>
<evidence type="ECO:0000256" key="8">
    <source>
        <dbReference type="RuleBase" id="RU363032"/>
    </source>
</evidence>
<evidence type="ECO:0000259" key="9">
    <source>
        <dbReference type="PROSITE" id="PS50928"/>
    </source>
</evidence>
<evidence type="ECO:0000313" key="10">
    <source>
        <dbReference type="EMBL" id="KRS18707.1"/>
    </source>
</evidence>
<comment type="similarity">
    <text evidence="8">Belongs to the binding-protein-dependent transport system permease family.</text>
</comment>
<dbReference type="Gene3D" id="1.10.3720.10">
    <property type="entry name" value="MetI-like"/>
    <property type="match status" value="1"/>
</dbReference>
<dbReference type="Proteomes" id="UP000051401">
    <property type="component" value="Unassembled WGS sequence"/>
</dbReference>
<dbReference type="CDD" id="cd06261">
    <property type="entry name" value="TM_PBP2"/>
    <property type="match status" value="1"/>
</dbReference>
<evidence type="ECO:0000313" key="12">
    <source>
        <dbReference type="Proteomes" id="UP000051401"/>
    </source>
</evidence>
<dbReference type="GO" id="GO:0005886">
    <property type="term" value="C:plasma membrane"/>
    <property type="evidence" value="ECO:0007669"/>
    <property type="project" value="UniProtKB-SubCell"/>
</dbReference>
<dbReference type="EMBL" id="CP031598">
    <property type="protein sequence ID" value="QEW25434.1"/>
    <property type="molecule type" value="Genomic_DNA"/>
</dbReference>
<feature type="domain" description="ABC transmembrane type-1" evidence="9">
    <location>
        <begin position="73"/>
        <end position="261"/>
    </location>
</feature>
<dbReference type="EMBL" id="LAXI01000003">
    <property type="protein sequence ID" value="KRS18707.1"/>
    <property type="molecule type" value="Genomic_DNA"/>
</dbReference>
<dbReference type="PANTHER" id="PTHR43357:SF4">
    <property type="entry name" value="INNER MEMBRANE ABC TRANSPORTER PERMEASE PROTEIN YDCV"/>
    <property type="match status" value="1"/>
</dbReference>
<evidence type="ECO:0000256" key="4">
    <source>
        <dbReference type="ARBA" id="ARBA00022519"/>
    </source>
</evidence>
<dbReference type="RefSeq" id="WP_057814496.1">
    <property type="nucleotide sequence ID" value="NZ_CAXRJZ010000062.1"/>
</dbReference>
<evidence type="ECO:0000256" key="7">
    <source>
        <dbReference type="ARBA" id="ARBA00023136"/>
    </source>
</evidence>
<dbReference type="Proteomes" id="UP000325785">
    <property type="component" value="Chromosome"/>
</dbReference>
<dbReference type="AlphaFoldDB" id="A0A0T5PC63"/>
<accession>A0A0T5PC63</accession>
<dbReference type="Pfam" id="PF00528">
    <property type="entry name" value="BPD_transp_1"/>
    <property type="match status" value="1"/>
</dbReference>
<feature type="transmembrane region" description="Helical" evidence="8">
    <location>
        <begin position="108"/>
        <end position="132"/>
    </location>
</feature>
<keyword evidence="3" id="KW-1003">Cell membrane</keyword>
<dbReference type="InterPro" id="IPR000515">
    <property type="entry name" value="MetI-like"/>
</dbReference>
<evidence type="ECO:0000313" key="13">
    <source>
        <dbReference type="Proteomes" id="UP000325785"/>
    </source>
</evidence>
<organism evidence="10 12">
    <name type="scientific">Roseovarius indicus</name>
    <dbReference type="NCBI Taxonomy" id="540747"/>
    <lineage>
        <taxon>Bacteria</taxon>
        <taxon>Pseudomonadati</taxon>
        <taxon>Pseudomonadota</taxon>
        <taxon>Alphaproteobacteria</taxon>
        <taxon>Rhodobacterales</taxon>
        <taxon>Roseobacteraceae</taxon>
        <taxon>Roseovarius</taxon>
    </lineage>
</organism>
<evidence type="ECO:0000256" key="3">
    <source>
        <dbReference type="ARBA" id="ARBA00022475"/>
    </source>
</evidence>
<keyword evidence="7 8" id="KW-0472">Membrane</keyword>
<feature type="transmembrane region" description="Helical" evidence="8">
    <location>
        <begin position="243"/>
        <end position="263"/>
    </location>
</feature>
<evidence type="ECO:0000256" key="2">
    <source>
        <dbReference type="ARBA" id="ARBA00022448"/>
    </source>
</evidence>
<proteinExistence type="inferred from homology"/>
<dbReference type="PANTHER" id="PTHR43357">
    <property type="entry name" value="INNER MEMBRANE ABC TRANSPORTER PERMEASE PROTEIN YDCV"/>
    <property type="match status" value="1"/>
</dbReference>
<keyword evidence="12" id="KW-1185">Reference proteome</keyword>
<dbReference type="STRING" id="540747.SAMN04488031_104325"/>
<keyword evidence="5 8" id="KW-0812">Transmembrane</keyword>
<keyword evidence="4" id="KW-0997">Cell inner membrane</keyword>
<protein>
    <submittedName>
        <fullName evidence="10 11">ABC transporter permease</fullName>
    </submittedName>
</protein>
<dbReference type="InterPro" id="IPR035906">
    <property type="entry name" value="MetI-like_sf"/>
</dbReference>
<dbReference type="KEGG" id="rid:RIdsm_01221"/>
<feature type="transmembrane region" description="Helical" evidence="8">
    <location>
        <begin position="144"/>
        <end position="164"/>
    </location>
</feature>
<dbReference type="PATRIC" id="fig|540747.5.peg.3651"/>
<evidence type="ECO:0000313" key="11">
    <source>
        <dbReference type="EMBL" id="QEW25434.1"/>
    </source>
</evidence>
<feature type="transmembrane region" description="Helical" evidence="8">
    <location>
        <begin position="17"/>
        <end position="42"/>
    </location>
</feature>
<reference evidence="11 13" key="2">
    <citation type="submission" date="2018-08" db="EMBL/GenBank/DDBJ databases">
        <title>Genetic Globetrotter - A new plasmid hitch-hiking vast phylogenetic and geographic distances.</title>
        <authorList>
            <person name="Vollmers J."/>
            <person name="Petersen J."/>
        </authorList>
    </citation>
    <scope>NUCLEOTIDE SEQUENCE [LARGE SCALE GENOMIC DNA]</scope>
    <source>
        <strain evidence="11 13">DSM 26383</strain>
    </source>
</reference>
<keyword evidence="2 8" id="KW-0813">Transport</keyword>
<comment type="subcellular location">
    <subcellularLocation>
        <location evidence="1">Cell inner membrane</location>
        <topology evidence="1">Multi-pass membrane protein</topology>
    </subcellularLocation>
    <subcellularLocation>
        <location evidence="8">Cell membrane</location>
        <topology evidence="8">Multi-pass membrane protein</topology>
    </subcellularLocation>
</comment>
<gene>
    <name evidence="11" type="ORF">RIdsm_01221</name>
    <name evidence="10" type="ORF">XM52_06450</name>
</gene>
<keyword evidence="6 8" id="KW-1133">Transmembrane helix</keyword>
<dbReference type="SUPFAM" id="SSF161098">
    <property type="entry name" value="MetI-like"/>
    <property type="match status" value="1"/>
</dbReference>